<organism evidence="5 6">
    <name type="scientific">Vibrio ishigakensis</name>
    <dbReference type="NCBI Taxonomy" id="1481914"/>
    <lineage>
        <taxon>Bacteria</taxon>
        <taxon>Pseudomonadati</taxon>
        <taxon>Pseudomonadota</taxon>
        <taxon>Gammaproteobacteria</taxon>
        <taxon>Vibrionales</taxon>
        <taxon>Vibrionaceae</taxon>
        <taxon>Vibrio</taxon>
    </lineage>
</organism>
<dbReference type="PANTHER" id="PTHR47894">
    <property type="entry name" value="HTH-TYPE TRANSCRIPTIONAL REGULATOR GADX"/>
    <property type="match status" value="1"/>
</dbReference>
<dbReference type="RefSeq" id="WP_261835762.1">
    <property type="nucleotide sequence ID" value="NZ_AP024882.1"/>
</dbReference>
<evidence type="ECO:0000313" key="6">
    <source>
        <dbReference type="Proteomes" id="UP000031671"/>
    </source>
</evidence>
<dbReference type="GO" id="GO:0000976">
    <property type="term" value="F:transcription cis-regulatory region binding"/>
    <property type="evidence" value="ECO:0007669"/>
    <property type="project" value="TreeGrafter"/>
</dbReference>
<comment type="caution">
    <text evidence="5">The sequence shown here is derived from an EMBL/GenBank/DDBJ whole genome shotgun (WGS) entry which is preliminary data.</text>
</comment>
<protein>
    <submittedName>
        <fullName evidence="5">Transcriptional regulator, araC family</fullName>
    </submittedName>
</protein>
<dbReference type="Gene3D" id="1.10.10.60">
    <property type="entry name" value="Homeodomain-like"/>
    <property type="match status" value="1"/>
</dbReference>
<evidence type="ECO:0000256" key="3">
    <source>
        <dbReference type="ARBA" id="ARBA00023163"/>
    </source>
</evidence>
<dbReference type="GO" id="GO:0003700">
    <property type="term" value="F:DNA-binding transcription factor activity"/>
    <property type="evidence" value="ECO:0007669"/>
    <property type="project" value="InterPro"/>
</dbReference>
<sequence>MKRASRFAVASNWQLLLTDMKIDVESVFKHANLPADTFVRKGASLTVEQYFHFWLAMEKVAGDRDLPLLLAEYLSVESFDPPIFACICSDNLNIALERLRYYKPLIGPLVLDITKKPDSTHMVISCYGISRELPIYLNLTELVFFTQLSRLATRHRVEPLRVGLPELPENIEKYEGYFGCRLEKSEHTFIEFSSHDANRPFLTGNSAMWEFFEAKLNRKLADLDQDASTTDRVRSVLLEQLPSGDSSVETVASKMAMSKRTLQRKLTAEAESFKSVLQSVRSDLADHYLRKSQMSLAEISFLLGFHEVNSFIRAYSGWKGISPGQFRESH</sequence>
<dbReference type="InterPro" id="IPR018060">
    <property type="entry name" value="HTH_AraC"/>
</dbReference>
<reference evidence="5 6" key="2">
    <citation type="submission" date="2015-01" db="EMBL/GenBank/DDBJ databases">
        <authorList>
            <consortium name="NBRP consortium"/>
            <person name="Sawabe T."/>
            <person name="Meirelles P."/>
            <person name="Feng G."/>
            <person name="Sayaka M."/>
            <person name="Hattori M."/>
            <person name="Ohkuma M."/>
        </authorList>
    </citation>
    <scope>NUCLEOTIDE SEQUENCE [LARGE SCALE GENOMIC DNA]</scope>
    <source>
        <strain evidence="6">JCM 19231</strain>
    </source>
</reference>
<dbReference type="SMART" id="SM00342">
    <property type="entry name" value="HTH_ARAC"/>
    <property type="match status" value="1"/>
</dbReference>
<dbReference type="Proteomes" id="UP000031671">
    <property type="component" value="Unassembled WGS sequence"/>
</dbReference>
<name>A0A0B8NTT6_9VIBR</name>
<dbReference type="GO" id="GO:0005829">
    <property type="term" value="C:cytosol"/>
    <property type="evidence" value="ECO:0007669"/>
    <property type="project" value="TreeGrafter"/>
</dbReference>
<accession>A0A0B8NTT6</accession>
<keyword evidence="1" id="KW-0805">Transcription regulation</keyword>
<dbReference type="InterPro" id="IPR009057">
    <property type="entry name" value="Homeodomain-like_sf"/>
</dbReference>
<evidence type="ECO:0000256" key="2">
    <source>
        <dbReference type="ARBA" id="ARBA00023125"/>
    </source>
</evidence>
<dbReference type="SUPFAM" id="SSF46689">
    <property type="entry name" value="Homeodomain-like"/>
    <property type="match status" value="1"/>
</dbReference>
<feature type="domain" description="HTH araC/xylS-type" evidence="4">
    <location>
        <begin position="231"/>
        <end position="329"/>
    </location>
</feature>
<dbReference type="AlphaFoldDB" id="A0A0B8NTT6"/>
<dbReference type="PROSITE" id="PS01124">
    <property type="entry name" value="HTH_ARAC_FAMILY_2"/>
    <property type="match status" value="1"/>
</dbReference>
<keyword evidence="6" id="KW-1185">Reference proteome</keyword>
<gene>
    <name evidence="5" type="ORF">JCM19231_5388</name>
</gene>
<keyword evidence="3" id="KW-0804">Transcription</keyword>
<dbReference type="Pfam" id="PF12833">
    <property type="entry name" value="HTH_18"/>
    <property type="match status" value="1"/>
</dbReference>
<evidence type="ECO:0000256" key="1">
    <source>
        <dbReference type="ARBA" id="ARBA00023015"/>
    </source>
</evidence>
<dbReference type="PANTHER" id="PTHR47894:SF1">
    <property type="entry name" value="HTH-TYPE TRANSCRIPTIONAL REGULATOR VQSM"/>
    <property type="match status" value="1"/>
</dbReference>
<keyword evidence="2" id="KW-0238">DNA-binding</keyword>
<reference evidence="5 6" key="1">
    <citation type="submission" date="2015-01" db="EMBL/GenBank/DDBJ databases">
        <title>Vibrio sp. C1 JCM 19231 whole genome shotgun sequence.</title>
        <authorList>
            <person name="Sawabe T."/>
            <person name="Meirelles P."/>
            <person name="Feng G."/>
            <person name="Sayaka M."/>
            <person name="Hattori M."/>
            <person name="Ohkuma M."/>
        </authorList>
    </citation>
    <scope>NUCLEOTIDE SEQUENCE [LARGE SCALE GENOMIC DNA]</scope>
    <source>
        <strain evidence="6">JCM 19231</strain>
    </source>
</reference>
<proteinExistence type="predicted"/>
<dbReference type="Pfam" id="PF12625">
    <property type="entry name" value="Arabinose_bd"/>
    <property type="match status" value="1"/>
</dbReference>
<dbReference type="InterPro" id="IPR032687">
    <property type="entry name" value="AraC-type_N"/>
</dbReference>
<evidence type="ECO:0000313" key="5">
    <source>
        <dbReference type="EMBL" id="GAM57920.1"/>
    </source>
</evidence>
<dbReference type="EMBL" id="BBRZ01000068">
    <property type="protein sequence ID" value="GAM57920.1"/>
    <property type="molecule type" value="Genomic_DNA"/>
</dbReference>
<evidence type="ECO:0000259" key="4">
    <source>
        <dbReference type="PROSITE" id="PS01124"/>
    </source>
</evidence>